<feature type="domain" description="Alpha-2-macroglobulin" evidence="3">
    <location>
        <begin position="841"/>
        <end position="931"/>
    </location>
</feature>
<dbReference type="SUPFAM" id="SSF48239">
    <property type="entry name" value="Terpenoid cyclases/Protein prenyltransferases"/>
    <property type="match status" value="1"/>
</dbReference>
<dbReference type="PANTHER" id="PTHR40094">
    <property type="entry name" value="ALPHA-2-MACROGLOBULIN HOMOLOG"/>
    <property type="match status" value="1"/>
</dbReference>
<dbReference type="Pfam" id="PF07678">
    <property type="entry name" value="TED_complement"/>
    <property type="match status" value="1"/>
</dbReference>
<dbReference type="InterPro" id="IPR047565">
    <property type="entry name" value="Alpha-macroglob_thiol-ester_cl"/>
</dbReference>
<dbReference type="InterPro" id="IPR002890">
    <property type="entry name" value="MG2"/>
</dbReference>
<dbReference type="PANTHER" id="PTHR40094:SF1">
    <property type="entry name" value="UBIQUITIN DOMAIN-CONTAINING PROTEIN"/>
    <property type="match status" value="1"/>
</dbReference>
<comment type="similarity">
    <text evidence="1">Belongs to the protease inhibitor I39 (alpha-2-macroglobulin) family. Bacterial alpha-2-macroglobulin subfamily.</text>
</comment>
<dbReference type="Pfam" id="PF01835">
    <property type="entry name" value="MG2"/>
    <property type="match status" value="1"/>
</dbReference>
<dbReference type="SMART" id="SM01359">
    <property type="entry name" value="A2M_N_2"/>
    <property type="match status" value="1"/>
</dbReference>
<dbReference type="InterPro" id="IPR011625">
    <property type="entry name" value="A2M_N_BRD"/>
</dbReference>
<feature type="domain" description="Alpha-2-macroglobulin bait region" evidence="2">
    <location>
        <begin position="628"/>
        <end position="771"/>
    </location>
</feature>
<keyword evidence="5" id="KW-1185">Reference proteome</keyword>
<protein>
    <submittedName>
        <fullName evidence="4">Alpha-2-macroglobulin domain protein</fullName>
    </submittedName>
</protein>
<dbReference type="GO" id="GO:0004866">
    <property type="term" value="F:endopeptidase inhibitor activity"/>
    <property type="evidence" value="ECO:0007669"/>
    <property type="project" value="InterPro"/>
</dbReference>
<dbReference type="Proteomes" id="UP000006048">
    <property type="component" value="Chromosome"/>
</dbReference>
<dbReference type="RefSeq" id="WP_014804313.1">
    <property type="nucleotide sequence ID" value="NC_018020.1"/>
</dbReference>
<gene>
    <name evidence="4" type="ordered locus">Turpa_3174</name>
</gene>
<dbReference type="InterPro" id="IPR001599">
    <property type="entry name" value="Macroglobln_a2"/>
</dbReference>
<organism evidence="4 5">
    <name type="scientific">Turneriella parva (strain ATCC BAA-1111 / DSM 21527 / NCTC 11395 / H)</name>
    <name type="common">Leptospira parva</name>
    <dbReference type="NCBI Taxonomy" id="869212"/>
    <lineage>
        <taxon>Bacteria</taxon>
        <taxon>Pseudomonadati</taxon>
        <taxon>Spirochaetota</taxon>
        <taxon>Spirochaetia</taxon>
        <taxon>Leptospirales</taxon>
        <taxon>Leptospiraceae</taxon>
        <taxon>Turneriella</taxon>
    </lineage>
</organism>
<dbReference type="InterPro" id="IPR041246">
    <property type="entry name" value="Bact_MG10"/>
</dbReference>
<evidence type="ECO:0000313" key="5">
    <source>
        <dbReference type="Proteomes" id="UP000006048"/>
    </source>
</evidence>
<dbReference type="SMART" id="SM01419">
    <property type="entry name" value="Thiol-ester_cl"/>
    <property type="match status" value="1"/>
</dbReference>
<dbReference type="Pfam" id="PF17973">
    <property type="entry name" value="bMG10"/>
    <property type="match status" value="1"/>
</dbReference>
<dbReference type="HOGENOM" id="CLU_002018_1_0_12"/>
<dbReference type="InterPro" id="IPR051802">
    <property type="entry name" value="YfhM-like"/>
</dbReference>
<dbReference type="CDD" id="cd02891">
    <property type="entry name" value="A2M_like"/>
    <property type="match status" value="1"/>
</dbReference>
<dbReference type="SMART" id="SM01360">
    <property type="entry name" value="A2M"/>
    <property type="match status" value="1"/>
</dbReference>
<evidence type="ECO:0000313" key="4">
    <source>
        <dbReference type="EMBL" id="AFM13813.1"/>
    </source>
</evidence>
<reference evidence="4 5" key="1">
    <citation type="submission" date="2012-06" db="EMBL/GenBank/DDBJ databases">
        <title>The complete chromosome of genome of Turneriella parva DSM 21527.</title>
        <authorList>
            <consortium name="US DOE Joint Genome Institute (JGI-PGF)"/>
            <person name="Lucas S."/>
            <person name="Han J."/>
            <person name="Lapidus A."/>
            <person name="Bruce D."/>
            <person name="Goodwin L."/>
            <person name="Pitluck S."/>
            <person name="Peters L."/>
            <person name="Kyrpides N."/>
            <person name="Mavromatis K."/>
            <person name="Ivanova N."/>
            <person name="Mikhailova N."/>
            <person name="Chertkov O."/>
            <person name="Detter J.C."/>
            <person name="Tapia R."/>
            <person name="Han C."/>
            <person name="Land M."/>
            <person name="Hauser L."/>
            <person name="Markowitz V."/>
            <person name="Cheng J.-F."/>
            <person name="Hugenholtz P."/>
            <person name="Woyke T."/>
            <person name="Wu D."/>
            <person name="Gronow S."/>
            <person name="Wellnitz S."/>
            <person name="Brambilla E."/>
            <person name="Klenk H.-P."/>
            <person name="Eisen J.A."/>
        </authorList>
    </citation>
    <scope>NUCLEOTIDE SEQUENCE [LARGE SCALE GENOMIC DNA]</scope>
    <source>
        <strain evidence="5">ATCC BAA-1111 / DSM 21527 / NCTC 11395 / H</strain>
    </source>
</reference>
<evidence type="ECO:0000256" key="1">
    <source>
        <dbReference type="ARBA" id="ARBA00010556"/>
    </source>
</evidence>
<dbReference type="InterPro" id="IPR008930">
    <property type="entry name" value="Terpenoid_cyclase/PrenylTrfase"/>
</dbReference>
<dbReference type="EMBL" id="CP002959">
    <property type="protein sequence ID" value="AFM13813.1"/>
    <property type="molecule type" value="Genomic_DNA"/>
</dbReference>
<dbReference type="Gene3D" id="2.60.40.1930">
    <property type="match status" value="1"/>
</dbReference>
<evidence type="ECO:0000259" key="2">
    <source>
        <dbReference type="SMART" id="SM01359"/>
    </source>
</evidence>
<dbReference type="GO" id="GO:0005615">
    <property type="term" value="C:extracellular space"/>
    <property type="evidence" value="ECO:0007669"/>
    <property type="project" value="InterPro"/>
</dbReference>
<dbReference type="Pfam" id="PF00207">
    <property type="entry name" value="A2M"/>
    <property type="match status" value="1"/>
</dbReference>
<evidence type="ECO:0000259" key="3">
    <source>
        <dbReference type="SMART" id="SM01360"/>
    </source>
</evidence>
<dbReference type="InterPro" id="IPR011626">
    <property type="entry name" value="Alpha-macroglobulin_TED"/>
</dbReference>
<dbReference type="OrthoDB" id="9767116at2"/>
<proteinExistence type="inferred from homology"/>
<dbReference type="Pfam" id="PF07703">
    <property type="entry name" value="A2M_BRD"/>
    <property type="match status" value="1"/>
</dbReference>
<dbReference type="KEGG" id="tpx:Turpa_3174"/>
<accession>I4B956</accession>
<dbReference type="Gene3D" id="2.20.130.20">
    <property type="match status" value="1"/>
</dbReference>
<dbReference type="Gene3D" id="1.50.10.20">
    <property type="match status" value="1"/>
</dbReference>
<name>I4B956_TURPD</name>
<sequence length="1539" mass="172306">MRLLRAAILLLVVFGHRLSALEIYLNRAFTTGEKPVATLYASGEGTLYLRLYRIDDVHAYLSGQANAHTVTEKNERLMQPGYFLWSSVIENMEYAMHQFARRYMRGDYRERLRTDLGLKPYAFPFRDRFPEINLFAPLKLPIVDETAIPVRARHWRAVHHTFSEMKPGYYLLEASQGRHIAHAPLVVSDVAMVTKTSPHNVLIYAVNLKTGEVLSDATVTAYTRVKNEYQRKATFNLKNGLAFSDKTDYLAGAESTLYVLQQGGHYAFSDLYAIEAGKSLFESAIYTDRPVYRIGDTVQVRAVFVRNQAAAAHGKVKYQIKSSDNEILHSGEAELSPAGSLSFAYKSSSLKPGRYSLQMTLENETHYGSFYIEQYKKPETRATFTVERPVVLSGENGQVVLSASYYSGEPLSKSKTEIVIERSRISYPWWYGLGYEEYYGDGYDYASWEFVKDFTADLDVAGKLRVEVATDGKADGDYTYRVRAAVKAQNREETAAVVRFKVYRAPVSLRLSQDRWYYAASSAIGFRVNAARVTDNKPVAAQVKAELIYRQYNSKTQKYDDSVVQTKTIDISAAGEANAEFAAAKVGGTYLIRVSAVAEGRSTFELTETYVYAGSDYAGFGEDSQRPVTVSPGKKKYELYETAEFAVRLPTQKRLPVLVTVENDRVRKYSLVRPDSAEFIHKQELLSELSPNFDLHVTAIGFDRSPQFYAGSAQIVLPPKHRILQVEAVADRDRYRPGEEANIIVRAFDSKKNPVAAEFSLAVVDEAIYSLREDSLTSLPLVLNPRISSSVVTNNSIAFSFYGYGAEKSLYALYREQMAEAAALRKGESPQVKIRKNFKDTAFFTATGKTGADGIARVRVPLPDNLTEWRITTHAHTTAGLSGSERGKLVVAKDFALRLAQPRFLRERDEAKLRLLVSNQLKEPQVARFEANLTSLKLTQPFAKELSIPAGEERYVDFTVTAPFYPADGKAKLQFIARAEKDNDGLELALPVLPYGVENFVAEQKVFADSQGEWTTKLKLDADARSELAEMQISFTAGVIPSIVETLPYLIQYPYGCVEQTLSTFLPAIWAGQAAQKLGLALPVKTAQIKDITEAGLKKLYGYQHNDGGWGWWADDPTDAYMTAYTLWGLSEAEKSNVAVDKAVIKKGLKYLGEQLATVTLGDLKDSYARHRVVFTQAVLLKLQGASPADAKIRAEWNELLNSNSAEPTQLALIAETAALRKFKDVQQNALKQLTAQAKTSAQGTWFENTKQKAYYWYSDRDEITAQVLNAVVSETSGEWPQMTRGMITHLMTQKKQRRWRSTKVSALVTRAFAAYAIKTGEKPNAVEVTASVDGERRDVVYNAKKQAGLEPMVFKTRSREAKVDISRSGKGFFIARAEWKHYLNKPLIVPREGSFRLSRRYFPVARSGNNYTRGEARYAFKAGDLVMTEVALTAAKGSEYLLVEDMIPAGFEPLNNAELSLLGNLRYDNYADAPAAVERLDDRVGLAKTYLSNERFAPRAFYRAVFPGKYQAMPAQGGLMYYPETYAWSGSDVITISE</sequence>
<dbReference type="STRING" id="869212.Turpa_3174"/>